<name>A0A644XAT5_9ZZZZ</name>
<dbReference type="EMBL" id="VSSQ01002085">
    <property type="protein sequence ID" value="MPM13219.1"/>
    <property type="molecule type" value="Genomic_DNA"/>
</dbReference>
<proteinExistence type="predicted"/>
<dbReference type="InterPro" id="IPR010090">
    <property type="entry name" value="Phage_tape_meas"/>
</dbReference>
<organism evidence="3">
    <name type="scientific">bioreactor metagenome</name>
    <dbReference type="NCBI Taxonomy" id="1076179"/>
    <lineage>
        <taxon>unclassified sequences</taxon>
        <taxon>metagenomes</taxon>
        <taxon>ecological metagenomes</taxon>
    </lineage>
</organism>
<comment type="caution">
    <text evidence="3">The sequence shown here is derived from an EMBL/GenBank/DDBJ whole genome shotgun (WGS) entry which is preliminary data.</text>
</comment>
<dbReference type="NCBIfam" id="TIGR01760">
    <property type="entry name" value="tape_meas_TP901"/>
    <property type="match status" value="1"/>
</dbReference>
<dbReference type="PANTHER" id="PTHR37813">
    <property type="entry name" value="FELS-2 PROPHAGE PROTEIN"/>
    <property type="match status" value="1"/>
</dbReference>
<reference evidence="3" key="1">
    <citation type="submission" date="2019-08" db="EMBL/GenBank/DDBJ databases">
        <authorList>
            <person name="Kucharzyk K."/>
            <person name="Murdoch R.W."/>
            <person name="Higgins S."/>
            <person name="Loffler F."/>
        </authorList>
    </citation>
    <scope>NUCLEOTIDE SEQUENCE</scope>
</reference>
<sequence>MAGEDGRVTIRTLLDDTDLKKGLSGLSGTIKSGISGATKAVGAMMGAATAAVGTFSVAAVNDFISFENRMNEVFTLIPGASQQMKDSMIADTKALAKEMGVLPEEIVPAIYQAISAGIPAENVFDFVKDSTKLAKAGVAELDDSVGVLSTIVNTYAKDGLNAEQASNMLFTAVKLGVTSVPELATNLGKVVPIASSVGFGFDEISASVSTLTAIMGKGSTPQAITNLRGMLAELSQDGSKADEAFRSIAGVGLTQFMEQGGNAEEVMRILQQAAEENDTSINNLFGSIEAGQAALILAGGGFEKFSNDLEANKNSAGATETAFKEMSDSTKFSIDRIKANIATLKLDLAEQFVPAFDGLLDSALEMFDGTEGASAKFAETLTQTLEGVIGQIIPMITELAPELMDGASVVLESLVQGIVDNSDDLSDAAVDIVLSLVDFIAENLPEIAIAAAKIIVKFVEGIVGSIPQIAEAGKKMILGLLDEFIAFYPEYLEAGKNIIIGLGKGIASAASTAVDAAKEAGQKVLKGIKDFFGIRSPSRVMMSIGEFISKGMAIGITNKKGEVLTAAEAQAAGVKDVFLQLSEDGEVIGAATVEGYASAFEGLGDSIKDASKNAFTSFLKGMEDVGEAIAQGEDAWGALGKAALLSVASVVEALGNELAARAVLAAVSFNWVGAGLATAGATAAYVAAGMIKSWANSFAVGGIVPAQSGVSSTGDQTVIYANPGELILNAAQQTNVARQLEALSKINELVGTSSGGALSIGVAFNGPVFGDQEAISRYVYDGIKRAQWEGVLKQW</sequence>
<evidence type="ECO:0000259" key="2">
    <source>
        <dbReference type="Pfam" id="PF10145"/>
    </source>
</evidence>
<evidence type="ECO:0000256" key="1">
    <source>
        <dbReference type="ARBA" id="ARBA00022612"/>
    </source>
</evidence>
<dbReference type="PANTHER" id="PTHR37813:SF1">
    <property type="entry name" value="FELS-2 PROPHAGE PROTEIN"/>
    <property type="match status" value="1"/>
</dbReference>
<gene>
    <name evidence="3" type="ORF">SDC9_59575</name>
</gene>
<dbReference type="AlphaFoldDB" id="A0A644XAT5"/>
<keyword evidence="1" id="KW-1188">Viral release from host cell</keyword>
<feature type="domain" description="Phage tail tape measure protein" evidence="2">
    <location>
        <begin position="93"/>
        <end position="286"/>
    </location>
</feature>
<dbReference type="Pfam" id="PF10145">
    <property type="entry name" value="PhageMin_Tail"/>
    <property type="match status" value="1"/>
</dbReference>
<evidence type="ECO:0000313" key="3">
    <source>
        <dbReference type="EMBL" id="MPM13219.1"/>
    </source>
</evidence>
<accession>A0A644XAT5</accession>
<protein>
    <recommendedName>
        <fullName evidence="2">Phage tail tape measure protein domain-containing protein</fullName>
    </recommendedName>
</protein>